<dbReference type="AlphaFoldDB" id="A0A926VMB4"/>
<dbReference type="Proteomes" id="UP000641646">
    <property type="component" value="Unassembled WGS sequence"/>
</dbReference>
<dbReference type="EMBL" id="JACJPW010000190">
    <property type="protein sequence ID" value="MBD2186313.1"/>
    <property type="molecule type" value="Genomic_DNA"/>
</dbReference>
<name>A0A926VMB4_9CYAN</name>
<reference evidence="1" key="1">
    <citation type="journal article" date="2015" name="ISME J.">
        <title>Draft Genome Sequence of Streptomyces incarnatus NRRL8089, which Produces the Nucleoside Antibiotic Sinefungin.</title>
        <authorList>
            <person name="Oshima K."/>
            <person name="Hattori M."/>
            <person name="Shimizu H."/>
            <person name="Fukuda K."/>
            <person name="Nemoto M."/>
            <person name="Inagaki K."/>
            <person name="Tamura T."/>
        </authorList>
    </citation>
    <scope>NUCLEOTIDE SEQUENCE</scope>
    <source>
        <strain evidence="1">FACHB-1375</strain>
    </source>
</reference>
<reference evidence="1" key="2">
    <citation type="submission" date="2020-08" db="EMBL/GenBank/DDBJ databases">
        <authorList>
            <person name="Chen M."/>
            <person name="Teng W."/>
            <person name="Zhao L."/>
            <person name="Hu C."/>
            <person name="Zhou Y."/>
            <person name="Han B."/>
            <person name="Song L."/>
            <person name="Shu W."/>
        </authorList>
    </citation>
    <scope>NUCLEOTIDE SEQUENCE</scope>
    <source>
        <strain evidence="1">FACHB-1375</strain>
    </source>
</reference>
<sequence length="57" mass="6280">NCADARYAYGTLCEGTPASALTKVHTVSITFVRLLITQVSATQAYAIERFAIYYFAK</sequence>
<proteinExistence type="predicted"/>
<gene>
    <name evidence="1" type="ORF">H6G03_35555</name>
</gene>
<evidence type="ECO:0000313" key="1">
    <source>
        <dbReference type="EMBL" id="MBD2186313.1"/>
    </source>
</evidence>
<accession>A0A926VMB4</accession>
<keyword evidence="2" id="KW-1185">Reference proteome</keyword>
<protein>
    <submittedName>
        <fullName evidence="1">Uncharacterized protein</fullName>
    </submittedName>
</protein>
<feature type="non-terminal residue" evidence="1">
    <location>
        <position position="1"/>
    </location>
</feature>
<comment type="caution">
    <text evidence="1">The sequence shown here is derived from an EMBL/GenBank/DDBJ whole genome shotgun (WGS) entry which is preliminary data.</text>
</comment>
<evidence type="ECO:0000313" key="2">
    <source>
        <dbReference type="Proteomes" id="UP000641646"/>
    </source>
</evidence>
<organism evidence="1 2">
    <name type="scientific">Aerosakkonema funiforme FACHB-1375</name>
    <dbReference type="NCBI Taxonomy" id="2949571"/>
    <lineage>
        <taxon>Bacteria</taxon>
        <taxon>Bacillati</taxon>
        <taxon>Cyanobacteriota</taxon>
        <taxon>Cyanophyceae</taxon>
        <taxon>Oscillatoriophycideae</taxon>
        <taxon>Aerosakkonematales</taxon>
        <taxon>Aerosakkonemataceae</taxon>
        <taxon>Aerosakkonema</taxon>
    </lineage>
</organism>